<proteinExistence type="inferred from homology"/>
<dbReference type="GO" id="GO:0004722">
    <property type="term" value="F:protein serine/threonine phosphatase activity"/>
    <property type="evidence" value="ECO:0007669"/>
    <property type="project" value="UniProtKB-EC"/>
</dbReference>
<organism evidence="11 12">
    <name type="scientific">Ricinus communis</name>
    <name type="common">Castor bean</name>
    <dbReference type="NCBI Taxonomy" id="3988"/>
    <lineage>
        <taxon>Eukaryota</taxon>
        <taxon>Viridiplantae</taxon>
        <taxon>Streptophyta</taxon>
        <taxon>Embryophyta</taxon>
        <taxon>Tracheophyta</taxon>
        <taxon>Spermatophyta</taxon>
        <taxon>Magnoliopsida</taxon>
        <taxon>eudicotyledons</taxon>
        <taxon>Gunneridae</taxon>
        <taxon>Pentapetalae</taxon>
        <taxon>rosids</taxon>
        <taxon>fabids</taxon>
        <taxon>Malpighiales</taxon>
        <taxon>Euphorbiaceae</taxon>
        <taxon>Acalyphoideae</taxon>
        <taxon>Acalypheae</taxon>
        <taxon>Ricinus</taxon>
    </lineage>
</organism>
<comment type="cofactor">
    <cofactor evidence="2">
        <name>Mg(2+)</name>
        <dbReference type="ChEBI" id="CHEBI:18420"/>
    </cofactor>
</comment>
<evidence type="ECO:0000313" key="12">
    <source>
        <dbReference type="Proteomes" id="UP000008311"/>
    </source>
</evidence>
<dbReference type="InterPro" id="IPR008586">
    <property type="entry name" value="DUF868_pln"/>
</dbReference>
<evidence type="ECO:0000256" key="3">
    <source>
        <dbReference type="ARBA" id="ARBA00013081"/>
    </source>
</evidence>
<keyword evidence="7 9" id="KW-0904">Protein phosphatase</keyword>
<dbReference type="AlphaFoldDB" id="B9SVM2"/>
<evidence type="ECO:0000313" key="11">
    <source>
        <dbReference type="EMBL" id="EEF32341.1"/>
    </source>
</evidence>
<accession>B9SVM2</accession>
<protein>
    <recommendedName>
        <fullName evidence="3">protein-serine/threonine phosphatase</fullName>
        <ecNumber evidence="3">3.1.3.16</ecNumber>
    </recommendedName>
</protein>
<keyword evidence="4" id="KW-0479">Metal-binding</keyword>
<evidence type="ECO:0000256" key="8">
    <source>
        <dbReference type="ARBA" id="ARBA00023211"/>
    </source>
</evidence>
<feature type="domain" description="PPM-type phosphatase" evidence="10">
    <location>
        <begin position="59"/>
        <end position="400"/>
    </location>
</feature>
<dbReference type="Pfam" id="PF00481">
    <property type="entry name" value="PP2C"/>
    <property type="match status" value="1"/>
</dbReference>
<evidence type="ECO:0000256" key="6">
    <source>
        <dbReference type="ARBA" id="ARBA00022842"/>
    </source>
</evidence>
<dbReference type="EC" id="3.1.3.16" evidence="3"/>
<dbReference type="FunCoup" id="B9SVM2">
    <property type="interactions" value="1"/>
</dbReference>
<dbReference type="PROSITE" id="PS01032">
    <property type="entry name" value="PPM_1"/>
    <property type="match status" value="1"/>
</dbReference>
<dbReference type="InterPro" id="IPR036457">
    <property type="entry name" value="PPM-type-like_dom_sf"/>
</dbReference>
<evidence type="ECO:0000256" key="9">
    <source>
        <dbReference type="RuleBase" id="RU003465"/>
    </source>
</evidence>
<comment type="similarity">
    <text evidence="9">Belongs to the PP2C family.</text>
</comment>
<evidence type="ECO:0000259" key="10">
    <source>
        <dbReference type="PROSITE" id="PS51746"/>
    </source>
</evidence>
<keyword evidence="6" id="KW-0460">Magnesium</keyword>
<dbReference type="InterPro" id="IPR001932">
    <property type="entry name" value="PPM-type_phosphatase-like_dom"/>
</dbReference>
<evidence type="ECO:0000256" key="2">
    <source>
        <dbReference type="ARBA" id="ARBA00001946"/>
    </source>
</evidence>
<comment type="cofactor">
    <cofactor evidence="1">
        <name>Mn(2+)</name>
        <dbReference type="ChEBI" id="CHEBI:29035"/>
    </cofactor>
</comment>
<dbReference type="eggNOG" id="KOG0698">
    <property type="taxonomic scope" value="Eukaryota"/>
</dbReference>
<dbReference type="CDD" id="cd00143">
    <property type="entry name" value="PP2Cc"/>
    <property type="match status" value="1"/>
</dbReference>
<evidence type="ECO:0000256" key="7">
    <source>
        <dbReference type="ARBA" id="ARBA00022912"/>
    </source>
</evidence>
<evidence type="ECO:0000256" key="4">
    <source>
        <dbReference type="ARBA" id="ARBA00022723"/>
    </source>
</evidence>
<dbReference type="PANTHER" id="PTHR31972:SF11">
    <property type="entry name" value="DUF868 DOMAIN-CONTAINING PROTEIN"/>
    <property type="match status" value="1"/>
</dbReference>
<dbReference type="Gene3D" id="3.60.40.10">
    <property type="entry name" value="PPM-type phosphatase domain"/>
    <property type="match status" value="1"/>
</dbReference>
<evidence type="ECO:0000256" key="1">
    <source>
        <dbReference type="ARBA" id="ARBA00001936"/>
    </source>
</evidence>
<gene>
    <name evidence="11" type="ORF">RCOM_0794030</name>
</gene>
<dbReference type="PROSITE" id="PS51746">
    <property type="entry name" value="PPM_2"/>
    <property type="match status" value="1"/>
</dbReference>
<keyword evidence="5 9" id="KW-0378">Hydrolase</keyword>
<keyword evidence="12" id="KW-1185">Reference proteome</keyword>
<dbReference type="EMBL" id="EQ974170">
    <property type="protein sequence ID" value="EEF32341.1"/>
    <property type="molecule type" value="Genomic_DNA"/>
</dbReference>
<dbReference type="InterPro" id="IPR000222">
    <property type="entry name" value="PP2C_BS"/>
</dbReference>
<dbReference type="STRING" id="3988.B9SVM2"/>
<dbReference type="SMART" id="SM00332">
    <property type="entry name" value="PP2Cc"/>
    <property type="match status" value="1"/>
</dbReference>
<dbReference type="InParanoid" id="B9SVM2"/>
<name>B9SVM2_RICCO</name>
<keyword evidence="8" id="KW-0464">Manganese</keyword>
<reference evidence="12" key="1">
    <citation type="journal article" date="2010" name="Nat. Biotechnol.">
        <title>Draft genome sequence of the oilseed species Ricinus communis.</title>
        <authorList>
            <person name="Chan A.P."/>
            <person name="Crabtree J."/>
            <person name="Zhao Q."/>
            <person name="Lorenzi H."/>
            <person name="Orvis J."/>
            <person name="Puiu D."/>
            <person name="Melake-Berhan A."/>
            <person name="Jones K.M."/>
            <person name="Redman J."/>
            <person name="Chen G."/>
            <person name="Cahoon E.B."/>
            <person name="Gedil M."/>
            <person name="Stanke M."/>
            <person name="Haas B.J."/>
            <person name="Wortman J.R."/>
            <person name="Fraser-Liggett C.M."/>
            <person name="Ravel J."/>
            <person name="Rabinowicz P.D."/>
        </authorList>
    </citation>
    <scope>NUCLEOTIDE SEQUENCE [LARGE SCALE GENOMIC DNA]</scope>
    <source>
        <strain evidence="12">cv. Hale</strain>
    </source>
</reference>
<dbReference type="PANTHER" id="PTHR31972">
    <property type="entry name" value="EXPRESSED PROTEIN"/>
    <property type="match status" value="1"/>
</dbReference>
<evidence type="ECO:0000256" key="5">
    <source>
        <dbReference type="ARBA" id="ARBA00022801"/>
    </source>
</evidence>
<dbReference type="SUPFAM" id="SSF81606">
    <property type="entry name" value="PP2C-like"/>
    <property type="match status" value="1"/>
</dbReference>
<dbReference type="Pfam" id="PF05910">
    <property type="entry name" value="DUF868"/>
    <property type="match status" value="1"/>
</dbReference>
<dbReference type="Proteomes" id="UP000008311">
    <property type="component" value="Unassembled WGS sequence"/>
</dbReference>
<dbReference type="GO" id="GO:0046872">
    <property type="term" value="F:metal ion binding"/>
    <property type="evidence" value="ECO:0007669"/>
    <property type="project" value="UniProtKB-KW"/>
</dbReference>
<sequence length="718" mass="80186">METNPIPELPSATVISCSLKRKRPPMIEIPNVLQEIQVDNLKFKDFTPKKEPICFSDTGVAVSCIKGKKKFMEDTHKIVSCLNGSSNKSFLGVYDGHGGKKAAEFVAENLHNNILEMMVNCTENESKVEAVKAGYLKTDQDFLKQGLASGACCVTALIEGQEVVVSNLGDCRAVLCRGGVAEALTKDHRAEREDERKRIEDKGGYVEIHRGAWRVHGILSVSRSIGDAHLKDWVLAEPDTMILRLTSDTEFLVLASDGLWEVVGNQEVVDTVTGLCMPEKKKVASRGDIQQEDGNVLCSHVNVSPSSKFRRLKQSPDINKKAVDSWHDDFPCENESRPLKSRRISLVKRVNVKNDSPIKEDSLHKKKSSSTGLVGACKELVNLAVGRGSLDDITVMIVDLNHFRCIPACFSSSEKQNNDPTTITRSGQSVFMSVYRTKLANQCRLITITWCKNLLLHGLSVSVQSTNGNEQHYQCKIELKPWYFWRKQGSKQFIVDGRSVNVVWDLKAAKFNGETEPQSDYYVAVVSDGEVVLLVGDLKKDAYRKTKCRPALIEPMLVSRKEHVFGKKKFNTRIKFHEKENFHEISIECSNEGNINSTCGFELDPQLEIKVDGELAIQVKHLHWKFRGNELIDVSENKVEVYWDVHDWLFGSGPRHGSFIFKPVSSASPSSSFSFSLSPSSTAMPLLTDQEVACAPIEEDNAGGSSSFCLFLYTWKVE</sequence>